<gene>
    <name evidence="7" type="ORF">FOC81_24535</name>
</gene>
<keyword evidence="4" id="KW-0460">Magnesium</keyword>
<dbReference type="InterPro" id="IPR006879">
    <property type="entry name" value="YdjC-like"/>
</dbReference>
<accession>A0A6N0JRA6</accession>
<dbReference type="AlphaFoldDB" id="A0A6N0JRA6"/>
<keyword evidence="5" id="KW-0119">Carbohydrate metabolism</keyword>
<organism evidence="7 8">
    <name type="scientific">Achromobacter denitrificans</name>
    <name type="common">Alcaligenes denitrificans</name>
    <dbReference type="NCBI Taxonomy" id="32002"/>
    <lineage>
        <taxon>Bacteria</taxon>
        <taxon>Pseudomonadati</taxon>
        <taxon>Pseudomonadota</taxon>
        <taxon>Betaproteobacteria</taxon>
        <taxon>Burkholderiales</taxon>
        <taxon>Alcaligenaceae</taxon>
        <taxon>Achromobacter</taxon>
    </lineage>
</organism>
<evidence type="ECO:0000256" key="6">
    <source>
        <dbReference type="SAM" id="MobiDB-lite"/>
    </source>
</evidence>
<proteinExistence type="predicted"/>
<protein>
    <submittedName>
        <fullName evidence="7">ChbG/HpnK family deacetylase</fullName>
    </submittedName>
</protein>
<evidence type="ECO:0000256" key="1">
    <source>
        <dbReference type="ARBA" id="ARBA00001946"/>
    </source>
</evidence>
<dbReference type="PANTHER" id="PTHR31609:SF1">
    <property type="entry name" value="CARBOHYDRATE DEACETYLASE"/>
    <property type="match status" value="1"/>
</dbReference>
<keyword evidence="2" id="KW-0479">Metal-binding</keyword>
<evidence type="ECO:0000256" key="2">
    <source>
        <dbReference type="ARBA" id="ARBA00022723"/>
    </source>
</evidence>
<dbReference type="Pfam" id="PF04794">
    <property type="entry name" value="YdjC"/>
    <property type="match status" value="1"/>
</dbReference>
<feature type="region of interest" description="Disordered" evidence="6">
    <location>
        <begin position="1"/>
        <end position="23"/>
    </location>
</feature>
<feature type="compositionally biased region" description="Polar residues" evidence="6">
    <location>
        <begin position="10"/>
        <end position="21"/>
    </location>
</feature>
<dbReference type="PANTHER" id="PTHR31609">
    <property type="entry name" value="YDJC DEACETYLASE FAMILY MEMBER"/>
    <property type="match status" value="1"/>
</dbReference>
<dbReference type="InterPro" id="IPR011330">
    <property type="entry name" value="Glyco_hydro/deAcase_b/a-brl"/>
</dbReference>
<dbReference type="CDD" id="cd10807">
    <property type="entry name" value="YdjC_like_3"/>
    <property type="match status" value="1"/>
</dbReference>
<comment type="cofactor">
    <cofactor evidence="1">
        <name>Mg(2+)</name>
        <dbReference type="ChEBI" id="CHEBI:18420"/>
    </cofactor>
</comment>
<dbReference type="GO" id="GO:0046872">
    <property type="term" value="F:metal ion binding"/>
    <property type="evidence" value="ECO:0007669"/>
    <property type="project" value="UniProtKB-KW"/>
</dbReference>
<sequence>MRGSGGATDGNESAYLSQQGAHGNRGEMEVRGIAMSKRIVVCGDDFGMNADIDEGMIELAGMGRLSAVSCLALGPSFAADARRLAPLDVDVGLHVNFTESLEPRAEPMPTLGRLILKAYAGRLDSAWIDAQLTRQFDAFEAALGRAPDYVDGHQHVHQLPGIRSRLLLLLKRRYGENRPWLRQTTPGMQSGIPLREAFKARVIGALGAAALAREAHKDGLRTNRRLLGVYGFDGGKRRYADLLQNWLFNARDCDLLMCHPAVGCKDGSAMSRQRRAEFDVLASPKLGDWLNVNGVHISRLPAVAR</sequence>
<dbReference type="Proteomes" id="UP000509782">
    <property type="component" value="Chromosome"/>
</dbReference>
<dbReference type="GO" id="GO:0005975">
    <property type="term" value="P:carbohydrate metabolic process"/>
    <property type="evidence" value="ECO:0007669"/>
    <property type="project" value="InterPro"/>
</dbReference>
<evidence type="ECO:0000313" key="8">
    <source>
        <dbReference type="Proteomes" id="UP000509782"/>
    </source>
</evidence>
<dbReference type="SUPFAM" id="SSF88713">
    <property type="entry name" value="Glycoside hydrolase/deacetylase"/>
    <property type="match status" value="1"/>
</dbReference>
<name>A0A6N0JRA6_ACHDE</name>
<evidence type="ECO:0000256" key="4">
    <source>
        <dbReference type="ARBA" id="ARBA00022842"/>
    </source>
</evidence>
<reference evidence="7 8" key="1">
    <citation type="submission" date="2020-05" db="EMBL/GenBank/DDBJ databases">
        <title>FDA dAtabase for Regulatory Grade micrObial Sequences (FDA-ARGOS): Supporting development and validation of Infectious Disease Dx tests.</title>
        <authorList>
            <person name="Sproer C."/>
            <person name="Gronow S."/>
            <person name="Severitt S."/>
            <person name="Schroder I."/>
            <person name="Tallon L."/>
            <person name="Sadzewicz L."/>
            <person name="Zhao X."/>
            <person name="Vavikolanu K."/>
            <person name="Mehta A."/>
            <person name="Aluvathingal J."/>
            <person name="Nadendla S."/>
            <person name="Myers T."/>
            <person name="Yan Y."/>
            <person name="Sichtig H."/>
        </authorList>
    </citation>
    <scope>NUCLEOTIDE SEQUENCE [LARGE SCALE GENOMIC DNA]</scope>
    <source>
        <strain evidence="7 8">FDAARGOS_787</strain>
    </source>
</reference>
<evidence type="ECO:0000313" key="7">
    <source>
        <dbReference type="EMBL" id="QKQ49693.1"/>
    </source>
</evidence>
<dbReference type="GO" id="GO:0019213">
    <property type="term" value="F:deacetylase activity"/>
    <property type="evidence" value="ECO:0007669"/>
    <property type="project" value="TreeGrafter"/>
</dbReference>
<dbReference type="Gene3D" id="3.20.20.370">
    <property type="entry name" value="Glycoside hydrolase/deacetylase"/>
    <property type="match status" value="1"/>
</dbReference>
<dbReference type="EMBL" id="CP054569">
    <property type="protein sequence ID" value="QKQ49693.1"/>
    <property type="molecule type" value="Genomic_DNA"/>
</dbReference>
<evidence type="ECO:0000256" key="3">
    <source>
        <dbReference type="ARBA" id="ARBA00022801"/>
    </source>
</evidence>
<dbReference type="GO" id="GO:0016787">
    <property type="term" value="F:hydrolase activity"/>
    <property type="evidence" value="ECO:0007669"/>
    <property type="project" value="UniProtKB-KW"/>
</dbReference>
<keyword evidence="3" id="KW-0378">Hydrolase</keyword>
<evidence type="ECO:0000256" key="5">
    <source>
        <dbReference type="ARBA" id="ARBA00023277"/>
    </source>
</evidence>